<dbReference type="InterPro" id="IPR002347">
    <property type="entry name" value="SDR_fam"/>
</dbReference>
<comment type="caution">
    <text evidence="2">The sequence shown here is derived from an EMBL/GenBank/DDBJ whole genome shotgun (WGS) entry which is preliminary data.</text>
</comment>
<dbReference type="PRINTS" id="PR00081">
    <property type="entry name" value="GDHRDH"/>
</dbReference>
<dbReference type="AlphaFoldDB" id="A0A397W205"/>
<dbReference type="OrthoDB" id="191139at2759"/>
<evidence type="ECO:0000313" key="2">
    <source>
        <dbReference type="EMBL" id="RIB28795.1"/>
    </source>
</evidence>
<dbReference type="InterPro" id="IPR036291">
    <property type="entry name" value="NAD(P)-bd_dom_sf"/>
</dbReference>
<gene>
    <name evidence="2" type="ORF">C2G38_2137154</name>
</gene>
<dbReference type="Proteomes" id="UP000266673">
    <property type="component" value="Unassembled WGS sequence"/>
</dbReference>
<accession>A0A397W205</accession>
<organism evidence="2 3">
    <name type="scientific">Gigaspora rosea</name>
    <dbReference type="NCBI Taxonomy" id="44941"/>
    <lineage>
        <taxon>Eukaryota</taxon>
        <taxon>Fungi</taxon>
        <taxon>Fungi incertae sedis</taxon>
        <taxon>Mucoromycota</taxon>
        <taxon>Glomeromycotina</taxon>
        <taxon>Glomeromycetes</taxon>
        <taxon>Diversisporales</taxon>
        <taxon>Gigasporaceae</taxon>
        <taxon>Gigaspora</taxon>
    </lineage>
</organism>
<reference evidence="2 3" key="1">
    <citation type="submission" date="2018-06" db="EMBL/GenBank/DDBJ databases">
        <title>Comparative genomics reveals the genomic features of Rhizophagus irregularis, R. cerebriforme, R. diaphanum and Gigaspora rosea, and their symbiotic lifestyle signature.</title>
        <authorList>
            <person name="Morin E."/>
            <person name="San Clemente H."/>
            <person name="Chen E.C.H."/>
            <person name="De La Providencia I."/>
            <person name="Hainaut M."/>
            <person name="Kuo A."/>
            <person name="Kohler A."/>
            <person name="Murat C."/>
            <person name="Tang N."/>
            <person name="Roy S."/>
            <person name="Loubradou J."/>
            <person name="Henrissat B."/>
            <person name="Grigoriev I.V."/>
            <person name="Corradi N."/>
            <person name="Roux C."/>
            <person name="Martin F.M."/>
        </authorList>
    </citation>
    <scope>NUCLEOTIDE SEQUENCE [LARGE SCALE GENOMIC DNA]</scope>
    <source>
        <strain evidence="2 3">DAOM 194757</strain>
    </source>
</reference>
<sequence length="304" mass="34648">MGSSQSTINSYDLSNKVVIITGSTDGIGKSLARIISSYNPKRLILPVRNRKKGELLLEYIKESQDGNCECIELWDMDLADLHSVKKFAVKFIKEVGELHYLWNNAGIYYIGLEKTKDNFEQQFQVNHLSHFLLTSLLLPTIKNSATPESQCKIIHTTSKAQLLGKIDFDNLNGEKSYSGYLELYSNSKLMNIIYSNELNRRLKDSNVTSTACHPGIIPTNNTYRLTFWFFLRLFSKPPDIGAINVMYPALDPNIDEGGKYFEDCEETKPNDQALDEDLAKKVWEKSEEILNNYDSNLILILINI</sequence>
<evidence type="ECO:0008006" key="4">
    <source>
        <dbReference type="Google" id="ProtNLM"/>
    </source>
</evidence>
<dbReference type="PANTHER" id="PTHR43157">
    <property type="entry name" value="PHOSPHATIDYLINOSITOL-GLYCAN BIOSYNTHESIS CLASS F PROTEIN-RELATED"/>
    <property type="match status" value="1"/>
</dbReference>
<proteinExistence type="predicted"/>
<dbReference type="EMBL" id="QKWP01000055">
    <property type="protein sequence ID" value="RIB28795.1"/>
    <property type="molecule type" value="Genomic_DNA"/>
</dbReference>
<dbReference type="Pfam" id="PF00106">
    <property type="entry name" value="adh_short"/>
    <property type="match status" value="1"/>
</dbReference>
<dbReference type="PANTHER" id="PTHR43157:SF31">
    <property type="entry name" value="PHOSPHATIDYLINOSITOL-GLYCAN BIOSYNTHESIS CLASS F PROTEIN"/>
    <property type="match status" value="1"/>
</dbReference>
<evidence type="ECO:0000313" key="3">
    <source>
        <dbReference type="Proteomes" id="UP000266673"/>
    </source>
</evidence>
<name>A0A397W205_9GLOM</name>
<evidence type="ECO:0000256" key="1">
    <source>
        <dbReference type="ARBA" id="ARBA00023002"/>
    </source>
</evidence>
<keyword evidence="3" id="KW-1185">Reference proteome</keyword>
<dbReference type="SUPFAM" id="SSF51735">
    <property type="entry name" value="NAD(P)-binding Rossmann-fold domains"/>
    <property type="match status" value="1"/>
</dbReference>
<dbReference type="Gene3D" id="3.40.50.720">
    <property type="entry name" value="NAD(P)-binding Rossmann-like Domain"/>
    <property type="match status" value="1"/>
</dbReference>
<dbReference type="GO" id="GO:0016491">
    <property type="term" value="F:oxidoreductase activity"/>
    <property type="evidence" value="ECO:0007669"/>
    <property type="project" value="UniProtKB-KW"/>
</dbReference>
<protein>
    <recommendedName>
        <fullName evidence="4">NAD(P)-binding protein</fullName>
    </recommendedName>
</protein>
<keyword evidence="1" id="KW-0560">Oxidoreductase</keyword>
<dbReference type="STRING" id="44941.A0A397W205"/>